<feature type="non-terminal residue" evidence="2">
    <location>
        <position position="159"/>
    </location>
</feature>
<reference evidence="2 3" key="1">
    <citation type="journal article" date="2018" name="Sci. Rep.">
        <title>Comparative genomics provides insights into the lifestyle and reveals functional heterogeneity of dark septate endophytic fungi.</title>
        <authorList>
            <person name="Knapp D.G."/>
            <person name="Nemeth J.B."/>
            <person name="Barry K."/>
            <person name="Hainaut M."/>
            <person name="Henrissat B."/>
            <person name="Johnson J."/>
            <person name="Kuo A."/>
            <person name="Lim J.H.P."/>
            <person name="Lipzen A."/>
            <person name="Nolan M."/>
            <person name="Ohm R.A."/>
            <person name="Tamas L."/>
            <person name="Grigoriev I.V."/>
            <person name="Spatafora J.W."/>
            <person name="Nagy L.G."/>
            <person name="Kovacs G.M."/>
        </authorList>
    </citation>
    <scope>NUCLEOTIDE SEQUENCE [LARGE SCALE GENOMIC DNA]</scope>
    <source>
        <strain evidence="2 3">DSE2036</strain>
    </source>
</reference>
<accession>A0A2V1CYB5</accession>
<keyword evidence="3" id="KW-1185">Reference proteome</keyword>
<protein>
    <submittedName>
        <fullName evidence="2">Uncharacterized protein</fullName>
    </submittedName>
</protein>
<organism evidence="2 3">
    <name type="scientific">Periconia macrospinosa</name>
    <dbReference type="NCBI Taxonomy" id="97972"/>
    <lineage>
        <taxon>Eukaryota</taxon>
        <taxon>Fungi</taxon>
        <taxon>Dikarya</taxon>
        <taxon>Ascomycota</taxon>
        <taxon>Pezizomycotina</taxon>
        <taxon>Dothideomycetes</taxon>
        <taxon>Pleosporomycetidae</taxon>
        <taxon>Pleosporales</taxon>
        <taxon>Massarineae</taxon>
        <taxon>Periconiaceae</taxon>
        <taxon>Periconia</taxon>
    </lineage>
</organism>
<dbReference type="AlphaFoldDB" id="A0A2V1CYB5"/>
<feature type="region of interest" description="Disordered" evidence="1">
    <location>
        <begin position="126"/>
        <end position="159"/>
    </location>
</feature>
<evidence type="ECO:0000313" key="3">
    <source>
        <dbReference type="Proteomes" id="UP000244855"/>
    </source>
</evidence>
<dbReference type="OrthoDB" id="3794316at2759"/>
<proteinExistence type="predicted"/>
<name>A0A2V1CYB5_9PLEO</name>
<dbReference type="EMBL" id="KZ806135">
    <property type="protein sequence ID" value="PVH90728.1"/>
    <property type="molecule type" value="Genomic_DNA"/>
</dbReference>
<sequence>MGTFTQGLILRSFEATGIAPLQPNVILQRFAKDTPEVSDSSTSSSSVYSGKDWLKIETLLRKVAKDEGSKELKKIKRSLHRISIQNSLLHHEIAGLEEILTTQKKHKKKRKPLKLEHHNDYYGGAEFYSPSRVEKARSDERTKQQNQRAEELRKAEMAK</sequence>
<gene>
    <name evidence="2" type="ORF">DM02DRAFT_547246</name>
</gene>
<evidence type="ECO:0000313" key="2">
    <source>
        <dbReference type="EMBL" id="PVH90728.1"/>
    </source>
</evidence>
<feature type="compositionally biased region" description="Basic and acidic residues" evidence="1">
    <location>
        <begin position="132"/>
        <end position="159"/>
    </location>
</feature>
<evidence type="ECO:0000256" key="1">
    <source>
        <dbReference type="SAM" id="MobiDB-lite"/>
    </source>
</evidence>
<dbReference type="Proteomes" id="UP000244855">
    <property type="component" value="Unassembled WGS sequence"/>
</dbReference>